<reference evidence="2" key="1">
    <citation type="submission" date="2021-03" db="EMBL/GenBank/DDBJ databases">
        <authorList>
            <person name="Tagirdzhanova G."/>
        </authorList>
    </citation>
    <scope>NUCLEOTIDE SEQUENCE</scope>
</reference>
<dbReference type="EMBL" id="CAJPDR010000493">
    <property type="protein sequence ID" value="CAF9937874.1"/>
    <property type="molecule type" value="Genomic_DNA"/>
</dbReference>
<feature type="compositionally biased region" description="Basic and acidic residues" evidence="1">
    <location>
        <begin position="76"/>
        <end position="94"/>
    </location>
</feature>
<comment type="caution">
    <text evidence="2">The sequence shown here is derived from an EMBL/GenBank/DDBJ whole genome shotgun (WGS) entry which is preliminary data.</text>
</comment>
<proteinExistence type="predicted"/>
<sequence>MAPLNDAQLAEELVKVQDLLDRLEKLICRQSANPDGKFEDLLKAGTVKPSKKENQARNASDKAKSAVQKSQTARKSQADAKSKFDKTVADRANDKAVSTARGDFWKATAEADSADVDATAEVKRAAEKLEKAIKLRTGSHTRQAEEAAHQQARQAQEATDRQAREAQEAAQRKAQEAQESASSKVDSRVDTQMAIAEDLYHELYDADEAEEQREEAERAHDEKEAKLAREEAEEGARKAQRHAEQLRHHLVQSMFHELPVKSVEPLNISQIWDGVLQVFVRRENECM</sequence>
<name>A0A8H3GAH7_9LECA</name>
<accession>A0A8H3GAH7</accession>
<gene>
    <name evidence="2" type="ORF">ALECFALPRED_007440</name>
</gene>
<feature type="region of interest" description="Disordered" evidence="1">
    <location>
        <begin position="133"/>
        <end position="244"/>
    </location>
</feature>
<protein>
    <submittedName>
        <fullName evidence="2">Uncharacterized protein</fullName>
    </submittedName>
</protein>
<evidence type="ECO:0000313" key="2">
    <source>
        <dbReference type="EMBL" id="CAF9937874.1"/>
    </source>
</evidence>
<feature type="compositionally biased region" description="Basic and acidic residues" evidence="1">
    <location>
        <begin position="158"/>
        <end position="176"/>
    </location>
</feature>
<dbReference type="AlphaFoldDB" id="A0A8H3GAH7"/>
<organism evidence="2 3">
    <name type="scientific">Alectoria fallacina</name>
    <dbReference type="NCBI Taxonomy" id="1903189"/>
    <lineage>
        <taxon>Eukaryota</taxon>
        <taxon>Fungi</taxon>
        <taxon>Dikarya</taxon>
        <taxon>Ascomycota</taxon>
        <taxon>Pezizomycotina</taxon>
        <taxon>Lecanoromycetes</taxon>
        <taxon>OSLEUM clade</taxon>
        <taxon>Lecanoromycetidae</taxon>
        <taxon>Lecanorales</taxon>
        <taxon>Lecanorineae</taxon>
        <taxon>Parmeliaceae</taxon>
        <taxon>Alectoria</taxon>
    </lineage>
</organism>
<feature type="compositionally biased region" description="Acidic residues" evidence="1">
    <location>
        <begin position="205"/>
        <end position="214"/>
    </location>
</feature>
<dbReference type="Proteomes" id="UP000664203">
    <property type="component" value="Unassembled WGS sequence"/>
</dbReference>
<keyword evidence="3" id="KW-1185">Reference proteome</keyword>
<evidence type="ECO:0000313" key="3">
    <source>
        <dbReference type="Proteomes" id="UP000664203"/>
    </source>
</evidence>
<evidence type="ECO:0000256" key="1">
    <source>
        <dbReference type="SAM" id="MobiDB-lite"/>
    </source>
</evidence>
<feature type="compositionally biased region" description="Basic and acidic residues" evidence="1">
    <location>
        <begin position="215"/>
        <end position="244"/>
    </location>
</feature>
<feature type="compositionally biased region" description="Basic and acidic residues" evidence="1">
    <location>
        <begin position="50"/>
        <end position="64"/>
    </location>
</feature>
<feature type="region of interest" description="Disordered" evidence="1">
    <location>
        <begin position="45"/>
        <end position="102"/>
    </location>
</feature>